<dbReference type="EMBL" id="VDEP01000103">
    <property type="protein sequence ID" value="KAA1131641.1"/>
    <property type="molecule type" value="Genomic_DNA"/>
</dbReference>
<comment type="caution">
    <text evidence="4">The sequence shown here is derived from an EMBL/GenBank/DDBJ whole genome shotgun (WGS) entry which is preliminary data.</text>
</comment>
<evidence type="ECO:0000313" key="6">
    <source>
        <dbReference type="Proteomes" id="UP000325313"/>
    </source>
</evidence>
<accession>A0A5B0S0I8</accession>
<proteinExistence type="predicted"/>
<keyword evidence="5" id="KW-1185">Reference proteome</keyword>
<feature type="chain" id="PRO_5036138258" evidence="2">
    <location>
        <begin position="25"/>
        <end position="137"/>
    </location>
</feature>
<organism evidence="4 6">
    <name type="scientific">Puccinia graminis f. sp. tritici</name>
    <dbReference type="NCBI Taxonomy" id="56615"/>
    <lineage>
        <taxon>Eukaryota</taxon>
        <taxon>Fungi</taxon>
        <taxon>Dikarya</taxon>
        <taxon>Basidiomycota</taxon>
        <taxon>Pucciniomycotina</taxon>
        <taxon>Pucciniomycetes</taxon>
        <taxon>Pucciniales</taxon>
        <taxon>Pucciniaceae</taxon>
        <taxon>Puccinia</taxon>
    </lineage>
</organism>
<dbReference type="Proteomes" id="UP000325313">
    <property type="component" value="Unassembled WGS sequence"/>
</dbReference>
<evidence type="ECO:0000256" key="1">
    <source>
        <dbReference type="SAM" id="MobiDB-lite"/>
    </source>
</evidence>
<reference evidence="5 6" key="1">
    <citation type="submission" date="2019-05" db="EMBL/GenBank/DDBJ databases">
        <title>Emergence of the Ug99 lineage of the wheat stem rust pathogen through somatic hybridization.</title>
        <authorList>
            <person name="Li F."/>
            <person name="Upadhyaya N.M."/>
            <person name="Sperschneider J."/>
            <person name="Matny O."/>
            <person name="Nguyen-Phuc H."/>
            <person name="Mago R."/>
            <person name="Raley C."/>
            <person name="Miller M.E."/>
            <person name="Silverstein K.A.T."/>
            <person name="Henningsen E."/>
            <person name="Hirsch C.D."/>
            <person name="Visser B."/>
            <person name="Pretorius Z.A."/>
            <person name="Steffenson B.J."/>
            <person name="Schwessinger B."/>
            <person name="Dodds P.N."/>
            <person name="Figueroa M."/>
        </authorList>
    </citation>
    <scope>NUCLEOTIDE SEQUENCE [LARGE SCALE GENOMIC DNA]</scope>
    <source>
        <strain evidence="3">21-0</strain>
        <strain evidence="4 6">Ug99</strain>
    </source>
</reference>
<feature type="signal peptide" evidence="2">
    <location>
        <begin position="1"/>
        <end position="24"/>
    </location>
</feature>
<feature type="compositionally biased region" description="Low complexity" evidence="1">
    <location>
        <begin position="108"/>
        <end position="122"/>
    </location>
</feature>
<evidence type="ECO:0000313" key="4">
    <source>
        <dbReference type="EMBL" id="KAA1131641.1"/>
    </source>
</evidence>
<feature type="region of interest" description="Disordered" evidence="1">
    <location>
        <begin position="105"/>
        <end position="137"/>
    </location>
</feature>
<name>A0A5B0S0I8_PUCGR</name>
<keyword evidence="2" id="KW-0732">Signal</keyword>
<evidence type="ECO:0000313" key="3">
    <source>
        <dbReference type="EMBL" id="KAA1105840.1"/>
    </source>
</evidence>
<evidence type="ECO:0000313" key="5">
    <source>
        <dbReference type="Proteomes" id="UP000324748"/>
    </source>
</evidence>
<dbReference type="Proteomes" id="UP000324748">
    <property type="component" value="Unassembled WGS sequence"/>
</dbReference>
<gene>
    <name evidence="3" type="ORF">PGT21_021700</name>
    <name evidence="4" type="ORF">PGTUg99_034412</name>
</gene>
<evidence type="ECO:0000256" key="2">
    <source>
        <dbReference type="SAM" id="SignalP"/>
    </source>
</evidence>
<dbReference type="OrthoDB" id="10298706at2759"/>
<dbReference type="EMBL" id="VSWC01000040">
    <property type="protein sequence ID" value="KAA1105840.1"/>
    <property type="molecule type" value="Genomic_DNA"/>
</dbReference>
<sequence length="137" mass="15255">MYLRARDLLITLAVLATTVTIAQQKPRCPNCNAYGSPCTSAQMEQFRLSSTGQCRPNCPNIVDKGNYICPKCPMIFQNNPGYSNKKVPRLCYHYTLTIIRDSEGRMVGSTPPVSGPSEPGSSQLEDEESPHKLYHFI</sequence>
<dbReference type="AlphaFoldDB" id="A0A5B0S0I8"/>
<protein>
    <submittedName>
        <fullName evidence="4">Uncharacterized protein</fullName>
    </submittedName>
</protein>